<feature type="region of interest" description="Disordered" evidence="8">
    <location>
        <begin position="752"/>
        <end position="775"/>
    </location>
</feature>
<keyword evidence="12" id="KW-1185">Reference proteome</keyword>
<feature type="region of interest" description="Disordered" evidence="8">
    <location>
        <begin position="251"/>
        <end position="283"/>
    </location>
</feature>
<keyword evidence="7" id="KW-0862">Zinc</keyword>
<dbReference type="CDD" id="cd20353">
    <property type="entry name" value="Rcat_RBR_RNF216"/>
    <property type="match status" value="1"/>
</dbReference>
<dbReference type="InterPro" id="IPR047546">
    <property type="entry name" value="Rcat_RBR_RNF216"/>
</dbReference>
<evidence type="ECO:0008006" key="13">
    <source>
        <dbReference type="Google" id="ProtNLM"/>
    </source>
</evidence>
<keyword evidence="6" id="KW-0833">Ubl conjugation pathway</keyword>
<evidence type="ECO:0000256" key="3">
    <source>
        <dbReference type="ARBA" id="ARBA00022723"/>
    </source>
</evidence>
<evidence type="ECO:0000259" key="9">
    <source>
        <dbReference type="PROSITE" id="PS51140"/>
    </source>
</evidence>
<dbReference type="PANTHER" id="PTHR22770">
    <property type="entry name" value="UBIQUITIN CONJUGATING ENZYME 7 INTERACTING PROTEIN-RELATED"/>
    <property type="match status" value="1"/>
</dbReference>
<dbReference type="PANTHER" id="PTHR22770:SF47">
    <property type="entry name" value="E3 UBIQUITIN-PROTEIN LIGASE RNF216"/>
    <property type="match status" value="1"/>
</dbReference>
<dbReference type="Pfam" id="PF26200">
    <property type="entry name" value="Rcat_RNF216"/>
    <property type="match status" value="1"/>
</dbReference>
<proteinExistence type="predicted"/>
<dbReference type="Pfam" id="PF26191">
    <property type="entry name" value="RING-HC_RBR_RNF216"/>
    <property type="match status" value="1"/>
</dbReference>
<accession>A0AAD5S8F9</accession>
<dbReference type="PROSITE" id="PS51873">
    <property type="entry name" value="TRIAD"/>
    <property type="match status" value="1"/>
</dbReference>
<dbReference type="InterPro" id="IPR044066">
    <property type="entry name" value="TRIAD_supradom"/>
</dbReference>
<dbReference type="InterPro" id="IPR051628">
    <property type="entry name" value="LUBAC_E3_Ligases"/>
</dbReference>
<dbReference type="GO" id="GO:0016740">
    <property type="term" value="F:transferase activity"/>
    <property type="evidence" value="ECO:0007669"/>
    <property type="project" value="UniProtKB-KW"/>
</dbReference>
<evidence type="ECO:0000256" key="2">
    <source>
        <dbReference type="ARBA" id="ARBA00022679"/>
    </source>
</evidence>
<evidence type="ECO:0000256" key="6">
    <source>
        <dbReference type="ARBA" id="ARBA00022786"/>
    </source>
</evidence>
<evidence type="ECO:0000256" key="4">
    <source>
        <dbReference type="ARBA" id="ARBA00022737"/>
    </source>
</evidence>
<evidence type="ECO:0000313" key="11">
    <source>
        <dbReference type="EMBL" id="KAJ3047855.1"/>
    </source>
</evidence>
<dbReference type="AlphaFoldDB" id="A0AAD5S8F9"/>
<feature type="compositionally biased region" description="Gly residues" evidence="8">
    <location>
        <begin position="688"/>
        <end position="697"/>
    </location>
</feature>
<feature type="region of interest" description="Disordered" evidence="8">
    <location>
        <begin position="686"/>
        <end position="711"/>
    </location>
</feature>
<dbReference type="PROSITE" id="PS51140">
    <property type="entry name" value="CUE"/>
    <property type="match status" value="1"/>
</dbReference>
<protein>
    <recommendedName>
        <fullName evidence="13">RING-type domain-containing protein</fullName>
    </recommendedName>
</protein>
<dbReference type="CDD" id="cd16630">
    <property type="entry name" value="RING-HC_RBR_RNF216"/>
    <property type="match status" value="1"/>
</dbReference>
<feature type="region of interest" description="Disordered" evidence="8">
    <location>
        <begin position="872"/>
        <end position="977"/>
    </location>
</feature>
<dbReference type="Gene3D" id="1.20.120.1750">
    <property type="match status" value="1"/>
</dbReference>
<dbReference type="InterPro" id="IPR003892">
    <property type="entry name" value="CUE"/>
</dbReference>
<dbReference type="Pfam" id="PF02845">
    <property type="entry name" value="CUE"/>
    <property type="match status" value="1"/>
</dbReference>
<feature type="compositionally biased region" description="Basic and acidic residues" evidence="8">
    <location>
        <begin position="875"/>
        <end position="977"/>
    </location>
</feature>
<keyword evidence="5" id="KW-0863">Zinc-finger</keyword>
<dbReference type="GO" id="GO:0008270">
    <property type="term" value="F:zinc ion binding"/>
    <property type="evidence" value="ECO:0007669"/>
    <property type="project" value="UniProtKB-KW"/>
</dbReference>
<dbReference type="SMART" id="SM00647">
    <property type="entry name" value="IBR"/>
    <property type="match status" value="2"/>
</dbReference>
<dbReference type="InterPro" id="IPR013083">
    <property type="entry name" value="Znf_RING/FYVE/PHD"/>
</dbReference>
<feature type="compositionally biased region" description="Low complexity" evidence="8">
    <location>
        <begin position="761"/>
        <end position="775"/>
    </location>
</feature>
<comment type="pathway">
    <text evidence="1">Protein modification; protein ubiquitination.</text>
</comment>
<feature type="region of interest" description="Disordered" evidence="8">
    <location>
        <begin position="386"/>
        <end position="416"/>
    </location>
</feature>
<keyword evidence="4" id="KW-0677">Repeat</keyword>
<evidence type="ECO:0000256" key="8">
    <source>
        <dbReference type="SAM" id="MobiDB-lite"/>
    </source>
</evidence>
<dbReference type="GO" id="GO:0043130">
    <property type="term" value="F:ubiquitin binding"/>
    <property type="evidence" value="ECO:0007669"/>
    <property type="project" value="InterPro"/>
</dbReference>
<name>A0AAD5S8F9_9FUNG</name>
<evidence type="ECO:0000256" key="1">
    <source>
        <dbReference type="ARBA" id="ARBA00004906"/>
    </source>
</evidence>
<feature type="domain" description="CUE" evidence="9">
    <location>
        <begin position="6"/>
        <end position="49"/>
    </location>
</feature>
<dbReference type="Proteomes" id="UP001212841">
    <property type="component" value="Unassembled WGS sequence"/>
</dbReference>
<feature type="compositionally biased region" description="Acidic residues" evidence="8">
    <location>
        <begin position="698"/>
        <end position="711"/>
    </location>
</feature>
<dbReference type="EMBL" id="JADGJD010000889">
    <property type="protein sequence ID" value="KAJ3047855.1"/>
    <property type="molecule type" value="Genomic_DNA"/>
</dbReference>
<keyword evidence="2" id="KW-0808">Transferase</keyword>
<feature type="domain" description="RING-type" evidence="10">
    <location>
        <begin position="420"/>
        <end position="643"/>
    </location>
</feature>
<dbReference type="SUPFAM" id="SSF57850">
    <property type="entry name" value="RING/U-box"/>
    <property type="match status" value="1"/>
</dbReference>
<evidence type="ECO:0000256" key="5">
    <source>
        <dbReference type="ARBA" id="ARBA00022771"/>
    </source>
</evidence>
<dbReference type="InterPro" id="IPR002867">
    <property type="entry name" value="IBR_dom"/>
</dbReference>
<sequence length="1014" mass="111197">MDDVNQADVDLANLSDLFPDYPIHQLQTILRDAGGDLAAAVDAAFAIPPLPQNDAENPDLLADADWPTHDAAAAAYVLDNDDVEAAAHVLDNDVQPPLLYKVGSAENPVLVDEDDGPGSSNSSALGERRFAHPKGRFAKGKGAASDLKSVPSRSGSEGAQPEKTDVIVLDGGSSSGMQLTAMANTEDERLTQTGAANPPPKEPTPLDLGVAALTAMFPDAHKTYLRTELKKNRLEVAATAEFILEKNGKYPKRQDTNPVGTADVKGKGKKRELGGEEGVDMAGKKAKPTYKDYEVVRPDQKKSDAYVKACHAQLRKDFPLCPDYYVRSQMQVCNNQYIPTRLALDAQYLSGQLPFKELKAPFHAPKGKHGTNEEFKNEYKTYWDHHSLAGDNPPEQAGDPQDAGGPSSAAAGEKDPDDGTELECGCCFMDYPHSKMTQCEDGHLFCMECARKAAENLIGLRKTEIRCIDSSSDCKYYFAMSQIKRFLTAKVLEGYLRLCQEEEIRLAGLSDLESCPFCPFAMIMETTVEENKLFTCQNEECKAITCRTCKRHNHLPMTCEDAAKEDVLDVRHTIEEAMTNALLRDCPKCKNRYFKTEGCNKMQCSCGQMMCYVCRQAIQGYDHFNQLPAGVPNPKGGKCPLWDDANKRNAEEVARAGEEAIREAREENPEVNGEELHVELPNWQEGAGAQGQGLGAGGEDDDNDYNEDDDDEIEYYAPPPVLQPYPNFRGAPPVDANAAPVAIPAAGRRRGVAPDRNLPVGARPIAQPRRGRGRPAAGLPVPAPFPLVPPQMPGAFPGVPPAPAGPAGPAAGFGWLAGPPAPQAPLAAAAAPPPAPLNGFNWLAAPPPQAPQGPQPPVIVQQVMIAQPAIPPAWAHRDPPPLPRPVDREARREALAEHFRARREEVRGRNEARDDRDAEERRRWVREDAARRIERLREEVARRGEEAARRGEEAARRGEEAARRGEEAARRVEAAARLREQAARRIEDVARRQRDRDREAARRREEVARMVKRI</sequence>
<feature type="region of interest" description="Disordered" evidence="8">
    <location>
        <begin position="108"/>
        <end position="163"/>
    </location>
</feature>
<dbReference type="CDD" id="cd14279">
    <property type="entry name" value="CUE"/>
    <property type="match status" value="1"/>
</dbReference>
<comment type="caution">
    <text evidence="11">The sequence shown here is derived from an EMBL/GenBank/DDBJ whole genome shotgun (WGS) entry which is preliminary data.</text>
</comment>
<evidence type="ECO:0000256" key="7">
    <source>
        <dbReference type="ARBA" id="ARBA00022833"/>
    </source>
</evidence>
<dbReference type="CDD" id="cd20339">
    <property type="entry name" value="BRcat_RBR_RNF216"/>
    <property type="match status" value="1"/>
</dbReference>
<dbReference type="InterPro" id="IPR047545">
    <property type="entry name" value="BRcat_RBR_RNF216"/>
</dbReference>
<evidence type="ECO:0000313" key="12">
    <source>
        <dbReference type="Proteomes" id="UP001212841"/>
    </source>
</evidence>
<gene>
    <name evidence="11" type="ORF">HK097_011102</name>
</gene>
<evidence type="ECO:0000259" key="10">
    <source>
        <dbReference type="PROSITE" id="PS51873"/>
    </source>
</evidence>
<organism evidence="11 12">
    <name type="scientific">Rhizophlyctis rosea</name>
    <dbReference type="NCBI Taxonomy" id="64517"/>
    <lineage>
        <taxon>Eukaryota</taxon>
        <taxon>Fungi</taxon>
        <taxon>Fungi incertae sedis</taxon>
        <taxon>Chytridiomycota</taxon>
        <taxon>Chytridiomycota incertae sedis</taxon>
        <taxon>Chytridiomycetes</taxon>
        <taxon>Rhizophlyctidales</taxon>
        <taxon>Rhizophlyctidaceae</taxon>
        <taxon>Rhizophlyctis</taxon>
    </lineage>
</organism>
<dbReference type="Gene3D" id="3.30.40.10">
    <property type="entry name" value="Zinc/RING finger domain, C3HC4 (zinc finger)"/>
    <property type="match status" value="1"/>
</dbReference>
<dbReference type="InterPro" id="IPR047544">
    <property type="entry name" value="RING-HC_RBR_RNF216"/>
</dbReference>
<feature type="region of interest" description="Disordered" evidence="8">
    <location>
        <begin position="989"/>
        <end position="1014"/>
    </location>
</feature>
<reference evidence="11" key="1">
    <citation type="submission" date="2020-05" db="EMBL/GenBank/DDBJ databases">
        <title>Phylogenomic resolution of chytrid fungi.</title>
        <authorList>
            <person name="Stajich J.E."/>
            <person name="Amses K."/>
            <person name="Simmons R."/>
            <person name="Seto K."/>
            <person name="Myers J."/>
            <person name="Bonds A."/>
            <person name="Quandt C.A."/>
            <person name="Barry K."/>
            <person name="Liu P."/>
            <person name="Grigoriev I."/>
            <person name="Longcore J.E."/>
            <person name="James T.Y."/>
        </authorList>
    </citation>
    <scope>NUCLEOTIDE SEQUENCE</scope>
    <source>
        <strain evidence="11">JEL0318</strain>
    </source>
</reference>
<keyword evidence="3" id="KW-0479">Metal-binding</keyword>